<keyword evidence="2" id="KW-0677">Repeat</keyword>
<dbReference type="OrthoDB" id="185373at2759"/>
<accession>A0A2Z6NA48</accession>
<feature type="repeat" description="PPR" evidence="3">
    <location>
        <begin position="581"/>
        <end position="615"/>
    </location>
</feature>
<name>A0A2Z6NA48_TRISU</name>
<comment type="similarity">
    <text evidence="1">Belongs to the PPR family. P subfamily.</text>
</comment>
<proteinExistence type="inferred from homology"/>
<gene>
    <name evidence="5" type="ORF">TSUD_378490</name>
</gene>
<feature type="repeat" description="PPR" evidence="3">
    <location>
        <begin position="616"/>
        <end position="650"/>
    </location>
</feature>
<dbReference type="GO" id="GO:0003729">
    <property type="term" value="F:mRNA binding"/>
    <property type="evidence" value="ECO:0007669"/>
    <property type="project" value="TreeGrafter"/>
</dbReference>
<feature type="repeat" description="PPR" evidence="3">
    <location>
        <begin position="474"/>
        <end position="508"/>
    </location>
</feature>
<dbReference type="Gene3D" id="1.25.40.10">
    <property type="entry name" value="Tetratricopeptide repeat domain"/>
    <property type="match status" value="5"/>
</dbReference>
<feature type="domain" description="PROP1-like PPR" evidence="4">
    <location>
        <begin position="550"/>
        <end position="664"/>
    </location>
</feature>
<dbReference type="InterPro" id="IPR002885">
    <property type="entry name" value="PPR_rpt"/>
</dbReference>
<dbReference type="Pfam" id="PF01535">
    <property type="entry name" value="PPR"/>
    <property type="match status" value="1"/>
</dbReference>
<feature type="domain" description="PROP1-like PPR" evidence="4">
    <location>
        <begin position="23"/>
        <end position="164"/>
    </location>
</feature>
<dbReference type="Pfam" id="PF13041">
    <property type="entry name" value="PPR_2"/>
    <property type="match status" value="2"/>
</dbReference>
<evidence type="ECO:0000313" key="5">
    <source>
        <dbReference type="EMBL" id="GAU38973.1"/>
    </source>
</evidence>
<reference evidence="6" key="1">
    <citation type="journal article" date="2017" name="Front. Plant Sci.">
        <title>Climate Clever Clovers: New Paradigm to Reduce the Environmental Footprint of Ruminants by Breeding Low Methanogenic Forages Utilizing Haplotype Variation.</title>
        <authorList>
            <person name="Kaur P."/>
            <person name="Appels R."/>
            <person name="Bayer P.E."/>
            <person name="Keeble-Gagnere G."/>
            <person name="Wang J."/>
            <person name="Hirakawa H."/>
            <person name="Shirasawa K."/>
            <person name="Vercoe P."/>
            <person name="Stefanova K."/>
            <person name="Durmic Z."/>
            <person name="Nichols P."/>
            <person name="Revell C."/>
            <person name="Isobe S.N."/>
            <person name="Edwards D."/>
            <person name="Erskine W."/>
        </authorList>
    </citation>
    <scope>NUCLEOTIDE SEQUENCE [LARGE SCALE GENOMIC DNA]</scope>
    <source>
        <strain evidence="6">cv. Daliak</strain>
    </source>
</reference>
<sequence length="745" mass="84900">MPSFGCQPDYNVVSSMIYVYADTGNADMALKLYDSAKNEKLPVTALAFSALIKMYVVLGNYAGCLSVYDGMKVLGIKPNKIVYNTLLAAMGKTNKVKSATRMYMEMRENGFEPNWVTYSALLEPYCKGRRSKKALCVYKEMKEKGMTLNKYLYGMLLERCADVGYIDEGVEIFEEMKCSWTCWPDGFIYRSMIKMYTFNGKVLEAEAMLNEMINCGLKPNISVLTMFVKCYGKAKRTDDVVNIFNQFWDVGITPNDQLCASLLYAMTQIPKEEDGMEDKVRDLLGSGLWLEIYSNIQSRSETKWCLDLTQFPVAAAITALHVWLNDLSKAFEAGEELSQVLGICFRHKPLDKDLACVFESYLKKLNSPFRKDNDMSGWFYTTSREAKSWLQSRGSNETVADLYSTVLDSLQHAQPEYPDAKSSPNENQVYQIMKGFGDNITEHDVGFILNNMSNLDNAMLVFKYFMQHVEPVKQGNLYNVMLKLFSESKEFEKAEKLFDEMLQLKVKPDIITFSTMISCAGLCAKHHKAVEWFEMMPSFKFKCEPDDNLLSFMICSYASIGNVDMASRLYRLAKKKKCKVDEVAFLALIKMYGKSLNYDGCFRVYRDMKVFGVMPNMATHNDLLRVMGRGKRARGAKAIYKEMINNGISPNQSTYEAVLQAYCRGIYKVDALSVYKEMKEKGMDIDRVLYNMLLHMCAEVGDADEAVKIFQDMKSSGTCHPDSVTYTSLITYTPALEKFLRQKPC</sequence>
<feature type="repeat" description="PPR" evidence="3">
    <location>
        <begin position="79"/>
        <end position="113"/>
    </location>
</feature>
<dbReference type="PANTHER" id="PTHR47447">
    <property type="entry name" value="OS03G0856100 PROTEIN"/>
    <property type="match status" value="1"/>
</dbReference>
<dbReference type="NCBIfam" id="TIGR00756">
    <property type="entry name" value="PPR"/>
    <property type="match status" value="10"/>
</dbReference>
<evidence type="ECO:0000256" key="1">
    <source>
        <dbReference type="ARBA" id="ARBA00007626"/>
    </source>
</evidence>
<dbReference type="Proteomes" id="UP000242715">
    <property type="component" value="Unassembled WGS sequence"/>
</dbReference>
<dbReference type="Pfam" id="PF17177">
    <property type="entry name" value="PPR_long"/>
    <property type="match status" value="2"/>
</dbReference>
<dbReference type="GO" id="GO:0009570">
    <property type="term" value="C:chloroplast stroma"/>
    <property type="evidence" value="ECO:0007669"/>
    <property type="project" value="TreeGrafter"/>
</dbReference>
<feature type="repeat" description="PPR" evidence="3">
    <location>
        <begin position="651"/>
        <end position="685"/>
    </location>
</feature>
<keyword evidence="6" id="KW-1185">Reference proteome</keyword>
<feature type="repeat" description="PPR" evidence="3">
    <location>
        <begin position="44"/>
        <end position="78"/>
    </location>
</feature>
<dbReference type="EMBL" id="DF973740">
    <property type="protein sequence ID" value="GAU38973.1"/>
    <property type="molecule type" value="Genomic_DNA"/>
</dbReference>
<dbReference type="GO" id="GO:0045727">
    <property type="term" value="P:positive regulation of translation"/>
    <property type="evidence" value="ECO:0007669"/>
    <property type="project" value="TreeGrafter"/>
</dbReference>
<dbReference type="PROSITE" id="PS51375">
    <property type="entry name" value="PPR"/>
    <property type="match status" value="9"/>
</dbReference>
<evidence type="ECO:0000313" key="6">
    <source>
        <dbReference type="Proteomes" id="UP000242715"/>
    </source>
</evidence>
<organism evidence="5 6">
    <name type="scientific">Trifolium subterraneum</name>
    <name type="common">Subterranean clover</name>
    <dbReference type="NCBI Taxonomy" id="3900"/>
    <lineage>
        <taxon>Eukaryota</taxon>
        <taxon>Viridiplantae</taxon>
        <taxon>Streptophyta</taxon>
        <taxon>Embryophyta</taxon>
        <taxon>Tracheophyta</taxon>
        <taxon>Spermatophyta</taxon>
        <taxon>Magnoliopsida</taxon>
        <taxon>eudicotyledons</taxon>
        <taxon>Gunneridae</taxon>
        <taxon>Pentapetalae</taxon>
        <taxon>rosids</taxon>
        <taxon>fabids</taxon>
        <taxon>Fabales</taxon>
        <taxon>Fabaceae</taxon>
        <taxon>Papilionoideae</taxon>
        <taxon>50 kb inversion clade</taxon>
        <taxon>NPAAA clade</taxon>
        <taxon>Hologalegina</taxon>
        <taxon>IRL clade</taxon>
        <taxon>Trifolieae</taxon>
        <taxon>Trifolium</taxon>
    </lineage>
</organism>
<protein>
    <recommendedName>
        <fullName evidence="4">PROP1-like PPR domain-containing protein</fullName>
    </recommendedName>
</protein>
<feature type="repeat" description="PPR" evidence="3">
    <location>
        <begin position="686"/>
        <end position="720"/>
    </location>
</feature>
<dbReference type="PANTHER" id="PTHR47447:SF10">
    <property type="entry name" value="PENTATRICOPEPTIDE (PPR) REPEAT PROTEIN"/>
    <property type="match status" value="1"/>
</dbReference>
<dbReference type="AlphaFoldDB" id="A0A2Z6NA48"/>
<dbReference type="InterPro" id="IPR011990">
    <property type="entry name" value="TPR-like_helical_dom_sf"/>
</dbReference>
<evidence type="ECO:0000256" key="2">
    <source>
        <dbReference type="ARBA" id="ARBA00022737"/>
    </source>
</evidence>
<feature type="repeat" description="PPR" evidence="3">
    <location>
        <begin position="114"/>
        <end position="148"/>
    </location>
</feature>
<evidence type="ECO:0000256" key="3">
    <source>
        <dbReference type="PROSITE-ProRule" id="PRU00708"/>
    </source>
</evidence>
<evidence type="ECO:0000259" key="4">
    <source>
        <dbReference type="Pfam" id="PF17177"/>
    </source>
</evidence>
<dbReference type="InterPro" id="IPR033443">
    <property type="entry name" value="PROP1-like_PPR_dom"/>
</dbReference>
<feature type="repeat" description="PPR" evidence="3">
    <location>
        <begin position="185"/>
        <end position="219"/>
    </location>
</feature>
<dbReference type="GO" id="GO:0042134">
    <property type="term" value="F:rRNA primary transcript binding"/>
    <property type="evidence" value="ECO:0007669"/>
    <property type="project" value="TreeGrafter"/>
</dbReference>